<dbReference type="GO" id="GO:0000160">
    <property type="term" value="P:phosphorelay signal transduction system"/>
    <property type="evidence" value="ECO:0007669"/>
    <property type="project" value="InterPro"/>
</dbReference>
<organism evidence="3">
    <name type="scientific">uncultured Sulfurovum sp</name>
    <dbReference type="NCBI Taxonomy" id="269237"/>
    <lineage>
        <taxon>Bacteria</taxon>
        <taxon>Pseudomonadati</taxon>
        <taxon>Campylobacterota</taxon>
        <taxon>Epsilonproteobacteria</taxon>
        <taxon>Campylobacterales</taxon>
        <taxon>Sulfurovaceae</taxon>
        <taxon>Sulfurovum</taxon>
        <taxon>environmental samples</taxon>
    </lineage>
</organism>
<dbReference type="EMBL" id="CACVAP010000059">
    <property type="protein sequence ID" value="CAA6810172.1"/>
    <property type="molecule type" value="Genomic_DNA"/>
</dbReference>
<dbReference type="Pfam" id="PF01627">
    <property type="entry name" value="Hpt"/>
    <property type="match status" value="1"/>
</dbReference>
<dbReference type="InterPro" id="IPR008207">
    <property type="entry name" value="Sig_transdc_His_kin_Hpt_dom"/>
</dbReference>
<evidence type="ECO:0000256" key="1">
    <source>
        <dbReference type="PROSITE-ProRule" id="PRU00110"/>
    </source>
</evidence>
<dbReference type="Gene3D" id="1.20.120.160">
    <property type="entry name" value="HPT domain"/>
    <property type="match status" value="1"/>
</dbReference>
<protein>
    <recommendedName>
        <fullName evidence="2">HPt domain-containing protein</fullName>
    </recommendedName>
</protein>
<proteinExistence type="predicted"/>
<evidence type="ECO:0000313" key="3">
    <source>
        <dbReference type="EMBL" id="CAA6810172.1"/>
    </source>
</evidence>
<sequence>MYYGYNDDRELVLADEAFIELLGFSSFKELRASNIMDNLKFENKQIIIKQSNQIINSDFLHHEIYGINEEFYLVELQNTQVESLGGLAPSKKALITNYQAIYLDVNKISEDIGLSVNDYKLYLDSFIDQSIIDEERLLEGNDKVVKNLSNLALTLKIPQINILLLKIQKLSHRERMPLIDQYYTKLALLTLERPENYEDDEADNIVEEDKGDNRDQEEVLNARFSDLLKNIDDKEEGTDEFNLDELHEDVTANQPKQNKITNDFISPTETNKGQEVGTVSLENVPVLPISYNPQTAADELNLPVVLIEEFVDDFIEQARQDKDHLLTSYYQKDMDNIHELGHKLKGAASNLRINELSDILEEIQFCSDHSQLEELFIKYWGHFLSLESYMNQIKRT</sequence>
<dbReference type="PROSITE" id="PS50894">
    <property type="entry name" value="HPT"/>
    <property type="match status" value="1"/>
</dbReference>
<dbReference type="InterPro" id="IPR036641">
    <property type="entry name" value="HPT_dom_sf"/>
</dbReference>
<dbReference type="SUPFAM" id="SSF47226">
    <property type="entry name" value="Histidine-containing phosphotransfer domain, HPT domain"/>
    <property type="match status" value="1"/>
</dbReference>
<gene>
    <name evidence="3" type="ORF">HELGO_WM5210</name>
</gene>
<feature type="domain" description="HPt" evidence="2">
    <location>
        <begin position="303"/>
        <end position="396"/>
    </location>
</feature>
<dbReference type="GO" id="GO:0004672">
    <property type="term" value="F:protein kinase activity"/>
    <property type="evidence" value="ECO:0007669"/>
    <property type="project" value="UniProtKB-ARBA"/>
</dbReference>
<feature type="modified residue" description="Phosphohistidine" evidence="1">
    <location>
        <position position="342"/>
    </location>
</feature>
<evidence type="ECO:0000259" key="2">
    <source>
        <dbReference type="PROSITE" id="PS50894"/>
    </source>
</evidence>
<dbReference type="AlphaFoldDB" id="A0A6S6SW08"/>
<keyword evidence="1" id="KW-0597">Phosphoprotein</keyword>
<reference evidence="3" key="1">
    <citation type="submission" date="2020-01" db="EMBL/GenBank/DDBJ databases">
        <authorList>
            <person name="Meier V. D."/>
            <person name="Meier V D."/>
        </authorList>
    </citation>
    <scope>NUCLEOTIDE SEQUENCE</scope>
    <source>
        <strain evidence="3">HLG_WM_MAG_06</strain>
    </source>
</reference>
<dbReference type="CDD" id="cd00088">
    <property type="entry name" value="HPT"/>
    <property type="match status" value="1"/>
</dbReference>
<accession>A0A6S6SW08</accession>
<name>A0A6S6SW08_9BACT</name>